<dbReference type="Proteomes" id="UP000321764">
    <property type="component" value="Unassembled WGS sequence"/>
</dbReference>
<keyword evidence="4" id="KW-0520">NAD</keyword>
<dbReference type="Pfam" id="PF00670">
    <property type="entry name" value="AdoHcyase_NAD"/>
    <property type="match status" value="1"/>
</dbReference>
<dbReference type="SUPFAM" id="SSF52283">
    <property type="entry name" value="Formate/glycerate dehydrogenase catalytic domain-like"/>
    <property type="match status" value="1"/>
</dbReference>
<dbReference type="GO" id="GO:0006730">
    <property type="term" value="P:one-carbon metabolic process"/>
    <property type="evidence" value="ECO:0007669"/>
    <property type="project" value="UniProtKB-KW"/>
</dbReference>
<comment type="caution">
    <text evidence="6">The sequence shown here is derived from an EMBL/GenBank/DDBJ whole genome shotgun (WGS) entry which is preliminary data.</text>
</comment>
<evidence type="ECO:0000313" key="7">
    <source>
        <dbReference type="Proteomes" id="UP000321764"/>
    </source>
</evidence>
<dbReference type="GO" id="GO:0033353">
    <property type="term" value="P:S-adenosylmethionine cycle"/>
    <property type="evidence" value="ECO:0007669"/>
    <property type="project" value="TreeGrafter"/>
</dbReference>
<evidence type="ECO:0000313" key="6">
    <source>
        <dbReference type="EMBL" id="TXR54679.1"/>
    </source>
</evidence>
<dbReference type="EMBL" id="VKAD01000001">
    <property type="protein sequence ID" value="TXR54679.1"/>
    <property type="molecule type" value="Genomic_DNA"/>
</dbReference>
<dbReference type="RefSeq" id="WP_147714078.1">
    <property type="nucleotide sequence ID" value="NZ_VKAD01000001.1"/>
</dbReference>
<gene>
    <name evidence="6" type="ORF">FME95_09120</name>
</gene>
<accession>A0A5C8ZBL7</accession>
<dbReference type="InterPro" id="IPR036291">
    <property type="entry name" value="NAD(P)-bd_dom_sf"/>
</dbReference>
<dbReference type="Gene3D" id="3.40.50.720">
    <property type="entry name" value="NAD(P)-binding Rossmann-like Domain"/>
    <property type="match status" value="1"/>
</dbReference>
<dbReference type="Pfam" id="PF05221">
    <property type="entry name" value="AdoHcyase"/>
    <property type="match status" value="1"/>
</dbReference>
<dbReference type="PANTHER" id="PTHR23420:SF0">
    <property type="entry name" value="ADENOSYLHOMOCYSTEINASE"/>
    <property type="match status" value="1"/>
</dbReference>
<dbReference type="Gene3D" id="3.40.50.1480">
    <property type="entry name" value="Adenosylhomocysteinase-like"/>
    <property type="match status" value="1"/>
</dbReference>
<dbReference type="SMART" id="SM00996">
    <property type="entry name" value="AdoHcyase"/>
    <property type="match status" value="1"/>
</dbReference>
<evidence type="ECO:0000259" key="5">
    <source>
        <dbReference type="SMART" id="SM00997"/>
    </source>
</evidence>
<dbReference type="SMART" id="SM00997">
    <property type="entry name" value="AdoHcyase_NAD"/>
    <property type="match status" value="1"/>
</dbReference>
<dbReference type="InterPro" id="IPR042172">
    <property type="entry name" value="Adenosylhomocyst_ase-like_sf"/>
</dbReference>
<dbReference type="OrthoDB" id="9802717at2"/>
<feature type="domain" description="S-adenosyl-L-homocysteine hydrolase NAD binding" evidence="5">
    <location>
        <begin position="164"/>
        <end position="323"/>
    </location>
</feature>
<evidence type="ECO:0000256" key="3">
    <source>
        <dbReference type="ARBA" id="ARBA00022563"/>
    </source>
</evidence>
<proteinExistence type="inferred from homology"/>
<protein>
    <submittedName>
        <fullName evidence="6">Adenosylhomocysteinase</fullName>
    </submittedName>
</protein>
<dbReference type="GO" id="GO:0005829">
    <property type="term" value="C:cytosol"/>
    <property type="evidence" value="ECO:0007669"/>
    <property type="project" value="TreeGrafter"/>
</dbReference>
<evidence type="ECO:0000256" key="4">
    <source>
        <dbReference type="ARBA" id="ARBA00023027"/>
    </source>
</evidence>
<evidence type="ECO:0000256" key="1">
    <source>
        <dbReference type="ARBA" id="ARBA00001911"/>
    </source>
</evidence>
<evidence type="ECO:0000256" key="2">
    <source>
        <dbReference type="ARBA" id="ARBA00007122"/>
    </source>
</evidence>
<organism evidence="6 7">
    <name type="scientific">Reinekea thalattae</name>
    <dbReference type="NCBI Taxonomy" id="2593301"/>
    <lineage>
        <taxon>Bacteria</taxon>
        <taxon>Pseudomonadati</taxon>
        <taxon>Pseudomonadota</taxon>
        <taxon>Gammaproteobacteria</taxon>
        <taxon>Oceanospirillales</taxon>
        <taxon>Saccharospirillaceae</taxon>
        <taxon>Reinekea</taxon>
    </lineage>
</organism>
<comment type="similarity">
    <text evidence="2">Belongs to the adenosylhomocysteinase family.</text>
</comment>
<keyword evidence="7" id="KW-1185">Reference proteome</keyword>
<dbReference type="InterPro" id="IPR015878">
    <property type="entry name" value="Ado_hCys_hydrolase_NAD-bd"/>
</dbReference>
<name>A0A5C8ZBL7_9GAMM</name>
<dbReference type="GO" id="GO:0004013">
    <property type="term" value="F:adenosylhomocysteinase activity"/>
    <property type="evidence" value="ECO:0007669"/>
    <property type="project" value="TreeGrafter"/>
</dbReference>
<dbReference type="InterPro" id="IPR000043">
    <property type="entry name" value="Adenosylhomocysteinase-like"/>
</dbReference>
<keyword evidence="3" id="KW-0554">One-carbon metabolism</keyword>
<reference evidence="6 7" key="1">
    <citation type="submission" date="2019-07" db="EMBL/GenBank/DDBJ databases">
        <title>Reinekea sp. strain SSH23 genome sequencing and assembly.</title>
        <authorList>
            <person name="Kim I."/>
        </authorList>
    </citation>
    <scope>NUCLEOTIDE SEQUENCE [LARGE SCALE GENOMIC DNA]</scope>
    <source>
        <strain evidence="6 7">SSH23</strain>
    </source>
</reference>
<dbReference type="PANTHER" id="PTHR23420">
    <property type="entry name" value="ADENOSYLHOMOCYSTEINASE"/>
    <property type="match status" value="1"/>
</dbReference>
<dbReference type="AlphaFoldDB" id="A0A5C8ZBL7"/>
<dbReference type="SUPFAM" id="SSF51735">
    <property type="entry name" value="NAD(P)-binding Rossmann-fold domains"/>
    <property type="match status" value="1"/>
</dbReference>
<comment type="cofactor">
    <cofactor evidence="1">
        <name>NAD(+)</name>
        <dbReference type="ChEBI" id="CHEBI:57540"/>
    </cofactor>
</comment>
<sequence>MSFQQHIHWLERHMVRTNAAVSALPDCQGKRLAICTHLDIKMVPFYKGFLERGGELFLTTCNPTTVRDEVVQYLVSLGAEAHAWKDMPEEEWQASFQKALDWQPNYICEFGADINSLFHLSGSDAPVIAGLEGTGSGVSRLQKIDLQYPIFNWDDLAAKEGLHNRHMVGLTTWQAFMERTHLSLHEKNVVVVGAGLVGQGVAASARAFGGSVSIAEIDPSRRIMASYDGWHTVSLDEALPNADIVVTATGVANVIKPEHLANLKDGAFVLNVGHVSDEINTSQLDKSSATELMPEVFEYKNSKNRCFYLLSNGAMFNLTAGYGDSINAFDVSLALMTAGVGHILRAGSEAEIGLHLLPKEAWQPVL</sequence>